<dbReference type="AlphaFoldDB" id="A0A284SD01"/>
<keyword evidence="2" id="KW-1185">Reference proteome</keyword>
<reference evidence="2" key="1">
    <citation type="journal article" date="2017" name="Nat. Ecol. Evol.">
        <title>Genome expansion and lineage-specific genetic innovations in the forest pathogenic fungi Armillaria.</title>
        <authorList>
            <person name="Sipos G."/>
            <person name="Prasanna A.N."/>
            <person name="Walter M.C."/>
            <person name="O'Connor E."/>
            <person name="Balint B."/>
            <person name="Krizsan K."/>
            <person name="Kiss B."/>
            <person name="Hess J."/>
            <person name="Varga T."/>
            <person name="Slot J."/>
            <person name="Riley R."/>
            <person name="Boka B."/>
            <person name="Rigling D."/>
            <person name="Barry K."/>
            <person name="Lee J."/>
            <person name="Mihaltcheva S."/>
            <person name="LaButti K."/>
            <person name="Lipzen A."/>
            <person name="Waldron R."/>
            <person name="Moloney N.M."/>
            <person name="Sperisen C."/>
            <person name="Kredics L."/>
            <person name="Vagvoelgyi C."/>
            <person name="Patrignani A."/>
            <person name="Fitzpatrick D."/>
            <person name="Nagy I."/>
            <person name="Doyle S."/>
            <person name="Anderson J.B."/>
            <person name="Grigoriev I.V."/>
            <person name="Gueldener U."/>
            <person name="Muensterkoetter M."/>
            <person name="Nagy L.G."/>
        </authorList>
    </citation>
    <scope>NUCLEOTIDE SEQUENCE [LARGE SCALE GENOMIC DNA]</scope>
    <source>
        <strain evidence="2">C18/9</strain>
    </source>
</reference>
<protein>
    <submittedName>
        <fullName evidence="1">Uncharacterized protein</fullName>
    </submittedName>
</protein>
<sequence>MSEHEFRMRFQLEPFSLALSPKQLAGCENYAYNELKGLQGTVIPYYYGMHMLAMKNGEVACVLVFEHIYGISLEGSINSYPEHSDADKPRMTFLMLCCMDHYEDLIEWAQVKGSLGCDLVYPGVSI</sequence>
<dbReference type="OrthoDB" id="3138711at2759"/>
<dbReference type="EMBL" id="FUEG01000074">
    <property type="protein sequence ID" value="SJL18894.1"/>
    <property type="molecule type" value="Genomic_DNA"/>
</dbReference>
<accession>A0A284SD01</accession>
<gene>
    <name evidence="1" type="ORF">ARMOST_22496</name>
</gene>
<evidence type="ECO:0000313" key="1">
    <source>
        <dbReference type="EMBL" id="SJL18894.1"/>
    </source>
</evidence>
<organism evidence="1 2">
    <name type="scientific">Armillaria ostoyae</name>
    <name type="common">Armillaria root rot fungus</name>
    <dbReference type="NCBI Taxonomy" id="47428"/>
    <lineage>
        <taxon>Eukaryota</taxon>
        <taxon>Fungi</taxon>
        <taxon>Dikarya</taxon>
        <taxon>Basidiomycota</taxon>
        <taxon>Agaricomycotina</taxon>
        <taxon>Agaricomycetes</taxon>
        <taxon>Agaricomycetidae</taxon>
        <taxon>Agaricales</taxon>
        <taxon>Marasmiineae</taxon>
        <taxon>Physalacriaceae</taxon>
        <taxon>Armillaria</taxon>
    </lineage>
</organism>
<name>A0A284SD01_ARMOS</name>
<dbReference type="Proteomes" id="UP000219338">
    <property type="component" value="Unassembled WGS sequence"/>
</dbReference>
<proteinExistence type="predicted"/>
<evidence type="ECO:0000313" key="2">
    <source>
        <dbReference type="Proteomes" id="UP000219338"/>
    </source>
</evidence>